<dbReference type="AlphaFoldDB" id="A0AAX3WPU7"/>
<reference evidence="1" key="1">
    <citation type="journal article" date="2022" name="Biotechnol. Bioprocess Eng.">
        <title>Pan-genome Analysis Reveals Comparative Genomic Features of Central Metabolic Pathways in Methylorubrum extorquens.</title>
        <authorList>
            <person name="Lee G.M."/>
            <person name="Scott-Nevros Z.K."/>
            <person name="Lee S.-M."/>
            <person name="Kim D."/>
        </authorList>
    </citation>
    <scope>NUCLEOTIDE SEQUENCE</scope>
    <source>
        <strain evidence="1">ATCC 55366</strain>
    </source>
</reference>
<dbReference type="RefSeq" id="WP_015950075.1">
    <property type="nucleotide sequence ID" value="NZ_BJVP01000020.1"/>
</dbReference>
<protein>
    <submittedName>
        <fullName evidence="1">Uncharacterized protein</fullName>
    </submittedName>
</protein>
<sequence length="77" mass="8513">MIEKPGFEIRITTTETGSILRAQTEREVATKAESLIRRVHARGELIGFSIMGPSATEIGRIKAYLEDVLIEVAQLSI</sequence>
<evidence type="ECO:0000313" key="1">
    <source>
        <dbReference type="EMBL" id="WHQ72580.1"/>
    </source>
</evidence>
<gene>
    <name evidence="1" type="ORF">KEC54_00210</name>
</gene>
<dbReference type="EMBL" id="CP073633">
    <property type="protein sequence ID" value="WHQ72580.1"/>
    <property type="molecule type" value="Genomic_DNA"/>
</dbReference>
<evidence type="ECO:0000313" key="2">
    <source>
        <dbReference type="Proteomes" id="UP001223720"/>
    </source>
</evidence>
<accession>A0AAX3WPU7</accession>
<dbReference type="Proteomes" id="UP001223720">
    <property type="component" value="Chromosome"/>
</dbReference>
<proteinExistence type="predicted"/>
<organism evidence="1 2">
    <name type="scientific">Methylorubrum extorquens</name>
    <name type="common">Methylobacterium dichloromethanicum</name>
    <name type="synonym">Methylobacterium extorquens</name>
    <dbReference type="NCBI Taxonomy" id="408"/>
    <lineage>
        <taxon>Bacteria</taxon>
        <taxon>Pseudomonadati</taxon>
        <taxon>Pseudomonadota</taxon>
        <taxon>Alphaproteobacteria</taxon>
        <taxon>Hyphomicrobiales</taxon>
        <taxon>Methylobacteriaceae</taxon>
        <taxon>Methylorubrum</taxon>
    </lineage>
</organism>
<name>A0AAX3WPU7_METEX</name>